<dbReference type="SUPFAM" id="SSF51556">
    <property type="entry name" value="Metallo-dependent hydrolases"/>
    <property type="match status" value="1"/>
</dbReference>
<feature type="region of interest" description="Disordered" evidence="2">
    <location>
        <begin position="15"/>
        <end position="63"/>
    </location>
</feature>
<keyword evidence="1" id="KW-0456">Lyase</keyword>
<evidence type="ECO:0000313" key="4">
    <source>
        <dbReference type="EMBL" id="QDT57989.1"/>
    </source>
</evidence>
<organism evidence="4 5">
    <name type="scientific">Stieleria bergensis</name>
    <dbReference type="NCBI Taxonomy" id="2528025"/>
    <lineage>
        <taxon>Bacteria</taxon>
        <taxon>Pseudomonadati</taxon>
        <taxon>Planctomycetota</taxon>
        <taxon>Planctomycetia</taxon>
        <taxon>Pirellulales</taxon>
        <taxon>Pirellulaceae</taxon>
        <taxon>Stieleria</taxon>
    </lineage>
</organism>
<dbReference type="GO" id="GO:0005737">
    <property type="term" value="C:cytoplasm"/>
    <property type="evidence" value="ECO:0007669"/>
    <property type="project" value="TreeGrafter"/>
</dbReference>
<evidence type="ECO:0000256" key="2">
    <source>
        <dbReference type="SAM" id="MobiDB-lite"/>
    </source>
</evidence>
<dbReference type="InterPro" id="IPR006680">
    <property type="entry name" value="Amidohydro-rel"/>
</dbReference>
<reference evidence="4 5" key="1">
    <citation type="submission" date="2019-02" db="EMBL/GenBank/DDBJ databases">
        <title>Deep-cultivation of Planctomycetes and their phenomic and genomic characterization uncovers novel biology.</title>
        <authorList>
            <person name="Wiegand S."/>
            <person name="Jogler M."/>
            <person name="Boedeker C."/>
            <person name="Pinto D."/>
            <person name="Vollmers J."/>
            <person name="Rivas-Marin E."/>
            <person name="Kohn T."/>
            <person name="Peeters S.H."/>
            <person name="Heuer A."/>
            <person name="Rast P."/>
            <person name="Oberbeckmann S."/>
            <person name="Bunk B."/>
            <person name="Jeske O."/>
            <person name="Meyerdierks A."/>
            <person name="Storesund J.E."/>
            <person name="Kallscheuer N."/>
            <person name="Luecker S."/>
            <person name="Lage O.M."/>
            <person name="Pohl T."/>
            <person name="Merkel B.J."/>
            <person name="Hornburger P."/>
            <person name="Mueller R.-W."/>
            <person name="Bruemmer F."/>
            <person name="Labrenz M."/>
            <person name="Spormann A.M."/>
            <person name="Op den Camp H."/>
            <person name="Overmann J."/>
            <person name="Amann R."/>
            <person name="Jetten M.S.M."/>
            <person name="Mascher T."/>
            <person name="Medema M.H."/>
            <person name="Devos D.P."/>
            <person name="Kaster A.-K."/>
            <person name="Ovreas L."/>
            <person name="Rohde M."/>
            <person name="Galperin M.Y."/>
            <person name="Jogler C."/>
        </authorList>
    </citation>
    <scope>NUCLEOTIDE SEQUENCE [LARGE SCALE GENOMIC DNA]</scope>
    <source>
        <strain evidence="4 5">SV_7m_r</strain>
    </source>
</reference>
<accession>A0A517SPF2</accession>
<gene>
    <name evidence="4" type="ORF">SV7mr_04780</name>
</gene>
<dbReference type="GO" id="GO:0019748">
    <property type="term" value="P:secondary metabolic process"/>
    <property type="evidence" value="ECO:0007669"/>
    <property type="project" value="TreeGrafter"/>
</dbReference>
<dbReference type="GO" id="GO:0016831">
    <property type="term" value="F:carboxy-lyase activity"/>
    <property type="evidence" value="ECO:0007669"/>
    <property type="project" value="InterPro"/>
</dbReference>
<proteinExistence type="predicted"/>
<dbReference type="OrthoDB" id="8673173at2"/>
<dbReference type="InterPro" id="IPR032465">
    <property type="entry name" value="ACMSD"/>
</dbReference>
<feature type="domain" description="Amidohydrolase-related" evidence="3">
    <location>
        <begin position="90"/>
        <end position="410"/>
    </location>
</feature>
<dbReference type="Gene3D" id="3.20.20.140">
    <property type="entry name" value="Metal-dependent hydrolases"/>
    <property type="match status" value="1"/>
</dbReference>
<dbReference type="InterPro" id="IPR032466">
    <property type="entry name" value="Metal_Hydrolase"/>
</dbReference>
<evidence type="ECO:0000313" key="5">
    <source>
        <dbReference type="Proteomes" id="UP000315003"/>
    </source>
</evidence>
<protein>
    <submittedName>
        <fullName evidence="4">Amidohydrolase</fullName>
    </submittedName>
</protein>
<feature type="compositionally biased region" description="Polar residues" evidence="2">
    <location>
        <begin position="16"/>
        <end position="49"/>
    </location>
</feature>
<dbReference type="Proteomes" id="UP000315003">
    <property type="component" value="Chromosome"/>
</dbReference>
<evidence type="ECO:0000256" key="1">
    <source>
        <dbReference type="ARBA" id="ARBA00023239"/>
    </source>
</evidence>
<dbReference type="AlphaFoldDB" id="A0A517SPF2"/>
<dbReference type="EMBL" id="CP036272">
    <property type="protein sequence ID" value="QDT57989.1"/>
    <property type="molecule type" value="Genomic_DNA"/>
</dbReference>
<evidence type="ECO:0000259" key="3">
    <source>
        <dbReference type="Pfam" id="PF04909"/>
    </source>
</evidence>
<dbReference type="Pfam" id="PF04909">
    <property type="entry name" value="Amidohydro_2"/>
    <property type="match status" value="1"/>
</dbReference>
<keyword evidence="5" id="KW-1185">Reference proteome</keyword>
<dbReference type="GO" id="GO:0016787">
    <property type="term" value="F:hydrolase activity"/>
    <property type="evidence" value="ECO:0007669"/>
    <property type="project" value="UniProtKB-KW"/>
</dbReference>
<name>A0A517SPF2_9BACT</name>
<dbReference type="PANTHER" id="PTHR21240">
    <property type="entry name" value="2-AMINO-3-CARBOXYLMUCONATE-6-SEMIALDEHYDE DECARBOXYLASE"/>
    <property type="match status" value="1"/>
</dbReference>
<dbReference type="PANTHER" id="PTHR21240:SF28">
    <property type="entry name" value="ISO-OROTATE DECARBOXYLASE (EUROFUNG)"/>
    <property type="match status" value="1"/>
</dbReference>
<sequence>MMLWIVASTLVANPCYGQSDSTTQAPDQASSAQRNTSPPADGSASTSKSPVDPESLDGRDGRELLLRNFRPKQKLRGKTTPLNRATHPVVDVHTHFHYRLRDSDQALEDYVGLMDRNRIAACVSLDGKLGPQLKRHQEYLWTRYKDRFAIFANVDWQGNAPQDRPDLWPCHRPGFAEDTARLLEQAAAEGVSGLKLFKQFGLGYRNPDGTLLKIDDPRWDPIWAKCGELGLPIIIHTADPAAFFDPIDETNERWEELSRHPDWSFHGPKWPSRQSLLDARNRVIARHPKTKFIGAHMANHPEDLKVVAKWLDTYPNLYIEPSSRIAELGRQPFTTRDFLIRYQDRIMFGTDGPFPETRVHYYWRFFETHDESFPYSEKVPPPQGLWNIYGIKLPDEVLQKLYYKNAAKLIPGIQARINTWRSKNHTP</sequence>
<keyword evidence="4" id="KW-0378">Hydrolase</keyword>